<dbReference type="Pfam" id="PF00849">
    <property type="entry name" value="PseudoU_synth_2"/>
    <property type="match status" value="1"/>
</dbReference>
<dbReference type="EMBL" id="JH719942">
    <property type="protein sequence ID" value="EJF53524.1"/>
    <property type="molecule type" value="Genomic_DNA"/>
</dbReference>
<evidence type="ECO:0000256" key="1">
    <source>
        <dbReference type="ARBA" id="ARBA00010876"/>
    </source>
</evidence>
<reference evidence="5" key="1">
    <citation type="journal article" date="2012" name="Stand. Genomic Sci.">
        <title>Permanent draft genome sequence of the gliding predator Saprospira grandis strain Sa g1 (= HR1).</title>
        <authorList>
            <person name="Mavromatis K."/>
            <person name="Chertkov O."/>
            <person name="Lapidus A."/>
            <person name="Nolan M."/>
            <person name="Lucas S."/>
            <person name="Tice H."/>
            <person name="Del Rio T.G."/>
            <person name="Cheng J.F."/>
            <person name="Han C."/>
            <person name="Tapia R."/>
            <person name="Bruce D."/>
            <person name="Goodwin L.A."/>
            <person name="Pitluck S."/>
            <person name="Huntemann M."/>
            <person name="Liolios K."/>
            <person name="Pagani I."/>
            <person name="Ivanova N."/>
            <person name="Mikhailova N."/>
            <person name="Pati A."/>
            <person name="Chen A."/>
            <person name="Palaniappan K."/>
            <person name="Land M."/>
            <person name="Brambilla E.M."/>
            <person name="Rohde M."/>
            <person name="Spring S."/>
            <person name="Goker M."/>
            <person name="Detter J.C."/>
            <person name="Bristow J."/>
            <person name="Eisen J.A."/>
            <person name="Markowitz V."/>
            <person name="Hugenholtz P."/>
            <person name="Kyrpides N.C."/>
            <person name="Klenk H.P."/>
            <person name="Woyke T."/>
        </authorList>
    </citation>
    <scope>NUCLEOTIDE SEQUENCE [LARGE SCALE GENOMIC DNA]</scope>
    <source>
        <strain evidence="5">DSM 2844</strain>
    </source>
</reference>
<keyword evidence="2" id="KW-0413">Isomerase</keyword>
<evidence type="ECO:0000313" key="5">
    <source>
        <dbReference type="Proteomes" id="UP000005113"/>
    </source>
</evidence>
<comment type="similarity">
    <text evidence="1">Belongs to the pseudouridine synthase RluA family.</text>
</comment>
<dbReference type="GO" id="GO:0003723">
    <property type="term" value="F:RNA binding"/>
    <property type="evidence" value="ECO:0007669"/>
    <property type="project" value="InterPro"/>
</dbReference>
<dbReference type="PANTHER" id="PTHR21600:SF83">
    <property type="entry name" value="PSEUDOURIDYLATE SYNTHASE RPUSD4, MITOCHONDRIAL"/>
    <property type="match status" value="1"/>
</dbReference>
<dbReference type="GO" id="GO:0006396">
    <property type="term" value="P:RNA processing"/>
    <property type="evidence" value="ECO:0007669"/>
    <property type="project" value="UniProtKB-ARBA"/>
</dbReference>
<dbReference type="GO" id="GO:0140098">
    <property type="term" value="F:catalytic activity, acting on RNA"/>
    <property type="evidence" value="ECO:0007669"/>
    <property type="project" value="UniProtKB-ARBA"/>
</dbReference>
<proteinExistence type="inferred from homology"/>
<dbReference type="RefSeq" id="WP_002659206.1">
    <property type="nucleotide sequence ID" value="NZ_JH719942.1"/>
</dbReference>
<evidence type="ECO:0000313" key="4">
    <source>
        <dbReference type="EMBL" id="EJF53524.1"/>
    </source>
</evidence>
<dbReference type="HOGENOM" id="CLU_016902_11_2_10"/>
<dbReference type="AlphaFoldDB" id="J0P149"/>
<dbReference type="CDD" id="cd02869">
    <property type="entry name" value="PseudoU_synth_RluA_like"/>
    <property type="match status" value="1"/>
</dbReference>
<dbReference type="Proteomes" id="UP000005113">
    <property type="component" value="Unassembled WGS sequence"/>
</dbReference>
<feature type="domain" description="Pseudouridine synthase RsuA/RluA-like" evidence="3">
    <location>
        <begin position="14"/>
        <end position="170"/>
    </location>
</feature>
<gene>
    <name evidence="4" type="ORF">SapgrDRAFT_1821</name>
</gene>
<dbReference type="GO" id="GO:0009982">
    <property type="term" value="F:pseudouridine synthase activity"/>
    <property type="evidence" value="ECO:0007669"/>
    <property type="project" value="InterPro"/>
</dbReference>
<dbReference type="InterPro" id="IPR006145">
    <property type="entry name" value="PsdUridine_synth_RsuA/RluA"/>
</dbReference>
<organism evidence="4 5">
    <name type="scientific">Saprospira grandis DSM 2844</name>
    <dbReference type="NCBI Taxonomy" id="694433"/>
    <lineage>
        <taxon>Bacteria</taxon>
        <taxon>Pseudomonadati</taxon>
        <taxon>Bacteroidota</taxon>
        <taxon>Saprospiria</taxon>
        <taxon>Saprospirales</taxon>
        <taxon>Saprospiraceae</taxon>
        <taxon>Saprospira</taxon>
    </lineage>
</organism>
<evidence type="ECO:0000259" key="3">
    <source>
        <dbReference type="Pfam" id="PF00849"/>
    </source>
</evidence>
<sequence length="241" mass="27761">MREENYTVIHEDNHLIALNKPAGWLVQGDQTGDRPLSEFAKDYIKFRYQKPGAVFLGVIHRIDRPVSGTVLFARTSKGLERMNKLFKEREVQKRYLAIVEKRPEELSGTLMHFISKDKERNIVSVSNTARNKHYKFAKLDYRLLGGIGEHHLLEVIPHTGRPHQIRAQLARMGCPIRGDVKYGAKNKNKDGRIHLHAASLSFIHPVKKEAIDIWAPIPNEQIWKLFKDALGEMPDYKNVII</sequence>
<name>J0P149_9BACT</name>
<dbReference type="GO" id="GO:0001522">
    <property type="term" value="P:pseudouridine synthesis"/>
    <property type="evidence" value="ECO:0007669"/>
    <property type="project" value="InterPro"/>
</dbReference>
<dbReference type="InterPro" id="IPR020103">
    <property type="entry name" value="PsdUridine_synth_cat_dom_sf"/>
</dbReference>
<dbReference type="PANTHER" id="PTHR21600">
    <property type="entry name" value="MITOCHONDRIAL RNA PSEUDOURIDINE SYNTHASE"/>
    <property type="match status" value="1"/>
</dbReference>
<dbReference type="InterPro" id="IPR050188">
    <property type="entry name" value="RluA_PseudoU_synthase"/>
</dbReference>
<dbReference type="SUPFAM" id="SSF55120">
    <property type="entry name" value="Pseudouridine synthase"/>
    <property type="match status" value="1"/>
</dbReference>
<dbReference type="OrthoDB" id="9807829at2"/>
<dbReference type="Gene3D" id="3.30.2350.10">
    <property type="entry name" value="Pseudouridine synthase"/>
    <property type="match status" value="1"/>
</dbReference>
<accession>J0P149</accession>
<evidence type="ECO:0000256" key="2">
    <source>
        <dbReference type="ARBA" id="ARBA00023235"/>
    </source>
</evidence>
<protein>
    <submittedName>
        <fullName evidence="4">23S RNA-specific pseudouridylate synthase</fullName>
    </submittedName>
</protein>